<protein>
    <submittedName>
        <fullName evidence="9">ABC transporter permease</fullName>
    </submittedName>
</protein>
<keyword evidence="6 7" id="KW-0472">Membrane</keyword>
<dbReference type="OrthoDB" id="9805855at2"/>
<keyword evidence="3" id="KW-1003">Cell membrane</keyword>
<dbReference type="InterPro" id="IPR000515">
    <property type="entry name" value="MetI-like"/>
</dbReference>
<feature type="transmembrane region" description="Helical" evidence="7">
    <location>
        <begin position="262"/>
        <end position="284"/>
    </location>
</feature>
<evidence type="ECO:0000256" key="6">
    <source>
        <dbReference type="ARBA" id="ARBA00023136"/>
    </source>
</evidence>
<feature type="transmembrane region" description="Helical" evidence="7">
    <location>
        <begin position="196"/>
        <end position="219"/>
    </location>
</feature>
<keyword evidence="2 7" id="KW-0813">Transport</keyword>
<organism evidence="9 10">
    <name type="scientific">Methylobacterium aquaticum</name>
    <dbReference type="NCBI Taxonomy" id="270351"/>
    <lineage>
        <taxon>Bacteria</taxon>
        <taxon>Pseudomonadati</taxon>
        <taxon>Pseudomonadota</taxon>
        <taxon>Alphaproteobacteria</taxon>
        <taxon>Hyphomicrobiales</taxon>
        <taxon>Methylobacteriaceae</taxon>
        <taxon>Methylobacterium</taxon>
    </lineage>
</organism>
<reference evidence="9 10" key="1">
    <citation type="submission" date="2015-03" db="EMBL/GenBank/DDBJ databases">
        <title>Genome sequencing of Methylobacterium aquaticum DSM16371 type strain.</title>
        <authorList>
            <person name="Chaudhry V."/>
            <person name="Patil P.B."/>
        </authorList>
    </citation>
    <scope>NUCLEOTIDE SEQUENCE [LARGE SCALE GENOMIC DNA]</scope>
    <source>
        <strain evidence="9 10">DSM 16371</strain>
    </source>
</reference>
<dbReference type="AlphaFoldDB" id="A0A0J6SRU3"/>
<feature type="domain" description="ABC transmembrane type-1" evidence="8">
    <location>
        <begin position="112"/>
        <end position="327"/>
    </location>
</feature>
<dbReference type="Pfam" id="PF19300">
    <property type="entry name" value="BPD_transp_1_N"/>
    <property type="match status" value="1"/>
</dbReference>
<dbReference type="InterPro" id="IPR035906">
    <property type="entry name" value="MetI-like_sf"/>
</dbReference>
<dbReference type="Pfam" id="PF00528">
    <property type="entry name" value="BPD_transp_1"/>
    <property type="match status" value="1"/>
</dbReference>
<comment type="subcellular location">
    <subcellularLocation>
        <location evidence="1 7">Cell membrane</location>
        <topology evidence="1 7">Multi-pass membrane protein</topology>
    </subcellularLocation>
</comment>
<dbReference type="PANTHER" id="PTHR43163:SF9">
    <property type="entry name" value="ABC TRANSPORTER PERMEASE PROTEIN"/>
    <property type="match status" value="1"/>
</dbReference>
<feature type="transmembrane region" description="Helical" evidence="7">
    <location>
        <begin position="148"/>
        <end position="176"/>
    </location>
</feature>
<dbReference type="GO" id="GO:0055085">
    <property type="term" value="P:transmembrane transport"/>
    <property type="evidence" value="ECO:0007669"/>
    <property type="project" value="InterPro"/>
</dbReference>
<evidence type="ECO:0000313" key="10">
    <source>
        <dbReference type="Proteomes" id="UP000035929"/>
    </source>
</evidence>
<dbReference type="RefSeq" id="WP_048463619.1">
    <property type="nucleotide sequence ID" value="NZ_JBNTQU010000071.1"/>
</dbReference>
<evidence type="ECO:0000256" key="3">
    <source>
        <dbReference type="ARBA" id="ARBA00022475"/>
    </source>
</evidence>
<feature type="transmembrane region" description="Helical" evidence="7">
    <location>
        <begin position="20"/>
        <end position="41"/>
    </location>
</feature>
<sequence>MRGFASISALSRHFPRSHYVLARVAKSIPVFLAIAVCNFILLKLAPGDAADVLAGEAGSATPEYLAALKSQFGLDQPTWAQLAHYVGRLLRLDLGWSFRNNQGVLALILERLPATLLLMIGALGLAFILGAALGVLASRHVNGALDNLISVVALLFYATPLFLVGLGLIIVFAVHLGWLPTGGLTTVGASYTGLRFAVDVALHLAMPLVTLALFFLALYARLMRASMLEVFNQDYVTTARAKGLSEGRITVRHVLRNAMMPMVTMLGLQVGTLLGGSVVVETVFAWPGIGRLAFEAVMSRDLNLLLGILLICSVVVIMANILVDLAYAWLDPRIELAR</sequence>
<comment type="caution">
    <text evidence="9">The sequence shown here is derived from an EMBL/GenBank/DDBJ whole genome shotgun (WGS) entry which is preliminary data.</text>
</comment>
<evidence type="ECO:0000259" key="8">
    <source>
        <dbReference type="PROSITE" id="PS50928"/>
    </source>
</evidence>
<evidence type="ECO:0000256" key="2">
    <source>
        <dbReference type="ARBA" id="ARBA00022448"/>
    </source>
</evidence>
<dbReference type="PROSITE" id="PS50928">
    <property type="entry name" value="ABC_TM1"/>
    <property type="match status" value="1"/>
</dbReference>
<dbReference type="Proteomes" id="UP000035929">
    <property type="component" value="Unassembled WGS sequence"/>
</dbReference>
<dbReference type="EMBL" id="LABX01000071">
    <property type="protein sequence ID" value="KMO36307.1"/>
    <property type="molecule type" value="Genomic_DNA"/>
</dbReference>
<evidence type="ECO:0000256" key="1">
    <source>
        <dbReference type="ARBA" id="ARBA00004651"/>
    </source>
</evidence>
<accession>A0A0J6SRU3</accession>
<dbReference type="PATRIC" id="fig|270351.6.peg.6877"/>
<comment type="similarity">
    <text evidence="7">Belongs to the binding-protein-dependent transport system permease family.</text>
</comment>
<evidence type="ECO:0000256" key="5">
    <source>
        <dbReference type="ARBA" id="ARBA00022989"/>
    </source>
</evidence>
<dbReference type="Gene3D" id="1.10.3720.10">
    <property type="entry name" value="MetI-like"/>
    <property type="match status" value="1"/>
</dbReference>
<proteinExistence type="inferred from homology"/>
<dbReference type="PANTHER" id="PTHR43163">
    <property type="entry name" value="DIPEPTIDE TRANSPORT SYSTEM PERMEASE PROTEIN DPPB-RELATED"/>
    <property type="match status" value="1"/>
</dbReference>
<evidence type="ECO:0000256" key="4">
    <source>
        <dbReference type="ARBA" id="ARBA00022692"/>
    </source>
</evidence>
<evidence type="ECO:0000256" key="7">
    <source>
        <dbReference type="RuleBase" id="RU363032"/>
    </source>
</evidence>
<dbReference type="GO" id="GO:0005886">
    <property type="term" value="C:plasma membrane"/>
    <property type="evidence" value="ECO:0007669"/>
    <property type="project" value="UniProtKB-SubCell"/>
</dbReference>
<name>A0A0J6SRU3_9HYPH</name>
<gene>
    <name evidence="9" type="ORF">VP06_09995</name>
</gene>
<dbReference type="CDD" id="cd06261">
    <property type="entry name" value="TM_PBP2"/>
    <property type="match status" value="1"/>
</dbReference>
<keyword evidence="4 7" id="KW-0812">Transmembrane</keyword>
<feature type="transmembrane region" description="Helical" evidence="7">
    <location>
        <begin position="114"/>
        <end position="136"/>
    </location>
</feature>
<dbReference type="InterPro" id="IPR045621">
    <property type="entry name" value="BPD_transp_1_N"/>
</dbReference>
<dbReference type="SUPFAM" id="SSF161098">
    <property type="entry name" value="MetI-like"/>
    <property type="match status" value="1"/>
</dbReference>
<evidence type="ECO:0000313" key="9">
    <source>
        <dbReference type="EMBL" id="KMO36307.1"/>
    </source>
</evidence>
<feature type="transmembrane region" description="Helical" evidence="7">
    <location>
        <begin position="304"/>
        <end position="330"/>
    </location>
</feature>
<keyword evidence="5 7" id="KW-1133">Transmembrane helix</keyword>